<organism evidence="2 3">
    <name type="scientific">Archangium gephyra</name>
    <dbReference type="NCBI Taxonomy" id="48"/>
    <lineage>
        <taxon>Bacteria</taxon>
        <taxon>Pseudomonadati</taxon>
        <taxon>Myxococcota</taxon>
        <taxon>Myxococcia</taxon>
        <taxon>Myxococcales</taxon>
        <taxon>Cystobacterineae</taxon>
        <taxon>Archangiaceae</taxon>
        <taxon>Archangium</taxon>
    </lineage>
</organism>
<accession>A0AAC8TBZ8</accession>
<evidence type="ECO:0000313" key="2">
    <source>
        <dbReference type="EMBL" id="AKJ00437.1"/>
    </source>
</evidence>
<dbReference type="AlphaFoldDB" id="A0AAC8TBZ8"/>
<reference evidence="2 3" key="1">
    <citation type="submission" date="2015-05" db="EMBL/GenBank/DDBJ databases">
        <title>Genome assembly of Archangium gephyra DSM 2261.</title>
        <authorList>
            <person name="Sharma G."/>
            <person name="Subramanian S."/>
        </authorList>
    </citation>
    <scope>NUCLEOTIDE SEQUENCE [LARGE SCALE GENOMIC DNA]</scope>
    <source>
        <strain evidence="2 3">DSM 2261</strain>
    </source>
</reference>
<gene>
    <name evidence="2" type="ORF">AA314_02063</name>
</gene>
<evidence type="ECO:0000256" key="1">
    <source>
        <dbReference type="SAM" id="MobiDB-lite"/>
    </source>
</evidence>
<evidence type="ECO:0000313" key="3">
    <source>
        <dbReference type="Proteomes" id="UP000035579"/>
    </source>
</evidence>
<feature type="region of interest" description="Disordered" evidence="1">
    <location>
        <begin position="1"/>
        <end position="23"/>
    </location>
</feature>
<name>A0AAC8TBZ8_9BACT</name>
<protein>
    <submittedName>
        <fullName evidence="2">Uncharacterized protein</fullName>
    </submittedName>
</protein>
<sequence>MGPRQTLECHDATRPAPDAPVRPAFLTLDPARAFFLRCARGHSRRRASRGHTG</sequence>
<proteinExistence type="predicted"/>
<dbReference type="KEGG" id="age:AA314_02063"/>
<dbReference type="Proteomes" id="UP000035579">
    <property type="component" value="Chromosome"/>
</dbReference>
<dbReference type="EMBL" id="CP011509">
    <property type="protein sequence ID" value="AKJ00437.1"/>
    <property type="molecule type" value="Genomic_DNA"/>
</dbReference>